<comment type="caution">
    <text evidence="3">The sequence shown here is derived from an EMBL/GenBank/DDBJ whole genome shotgun (WGS) entry which is preliminary data.</text>
</comment>
<evidence type="ECO:0000313" key="3">
    <source>
        <dbReference type="EMBL" id="GAA4259444.1"/>
    </source>
</evidence>
<dbReference type="Proteomes" id="UP001500620">
    <property type="component" value="Unassembled WGS sequence"/>
</dbReference>
<sequence length="60" mass="6306">MDVPLTTLRALFGIVLLMIAAYAAWSTFEGWHHSPRHGAAKGPAGAETETKGGTGVERGL</sequence>
<feature type="transmembrane region" description="Helical" evidence="2">
    <location>
        <begin position="6"/>
        <end position="25"/>
    </location>
</feature>
<dbReference type="RefSeq" id="WP_345136344.1">
    <property type="nucleotide sequence ID" value="NZ_BAABAT010000035.1"/>
</dbReference>
<protein>
    <submittedName>
        <fullName evidence="3">Uncharacterized protein</fullName>
    </submittedName>
</protein>
<reference evidence="4" key="1">
    <citation type="journal article" date="2019" name="Int. J. Syst. Evol. Microbiol.">
        <title>The Global Catalogue of Microorganisms (GCM) 10K type strain sequencing project: providing services to taxonomists for standard genome sequencing and annotation.</title>
        <authorList>
            <consortium name="The Broad Institute Genomics Platform"/>
            <consortium name="The Broad Institute Genome Sequencing Center for Infectious Disease"/>
            <person name="Wu L."/>
            <person name="Ma J."/>
        </authorList>
    </citation>
    <scope>NUCLEOTIDE SEQUENCE [LARGE SCALE GENOMIC DNA]</scope>
    <source>
        <strain evidence="4">JCM 17441</strain>
    </source>
</reference>
<evidence type="ECO:0000313" key="4">
    <source>
        <dbReference type="Proteomes" id="UP001500620"/>
    </source>
</evidence>
<name>A0ABP8DM88_9ACTN</name>
<keyword evidence="2" id="KW-1133">Transmembrane helix</keyword>
<keyword evidence="2" id="KW-0472">Membrane</keyword>
<evidence type="ECO:0000256" key="1">
    <source>
        <dbReference type="SAM" id="MobiDB-lite"/>
    </source>
</evidence>
<dbReference type="EMBL" id="BAABAT010000035">
    <property type="protein sequence ID" value="GAA4259444.1"/>
    <property type="molecule type" value="Genomic_DNA"/>
</dbReference>
<keyword evidence="4" id="KW-1185">Reference proteome</keyword>
<keyword evidence="2" id="KW-0812">Transmembrane</keyword>
<evidence type="ECO:0000256" key="2">
    <source>
        <dbReference type="SAM" id="Phobius"/>
    </source>
</evidence>
<gene>
    <name evidence="3" type="ORF">GCM10022255_084080</name>
</gene>
<feature type="region of interest" description="Disordered" evidence="1">
    <location>
        <begin position="34"/>
        <end position="60"/>
    </location>
</feature>
<organism evidence="3 4">
    <name type="scientific">Dactylosporangium darangshiense</name>
    <dbReference type="NCBI Taxonomy" id="579108"/>
    <lineage>
        <taxon>Bacteria</taxon>
        <taxon>Bacillati</taxon>
        <taxon>Actinomycetota</taxon>
        <taxon>Actinomycetes</taxon>
        <taxon>Micromonosporales</taxon>
        <taxon>Micromonosporaceae</taxon>
        <taxon>Dactylosporangium</taxon>
    </lineage>
</organism>
<proteinExistence type="predicted"/>
<accession>A0ABP8DM88</accession>